<keyword evidence="6 8" id="KW-1133">Transmembrane helix</keyword>
<dbReference type="GO" id="GO:0015648">
    <property type="term" value="F:lipid-linked peptidoglycan transporter activity"/>
    <property type="evidence" value="ECO:0007669"/>
    <property type="project" value="TreeGrafter"/>
</dbReference>
<dbReference type="PANTHER" id="PTHR47019">
    <property type="entry name" value="LIPID II FLIPPASE MURJ"/>
    <property type="match status" value="1"/>
</dbReference>
<dbReference type="HOGENOM" id="CLU_006797_3_0_11"/>
<dbReference type="AlphaFoldDB" id="A0A075JBV1"/>
<feature type="transmembrane region" description="Helical" evidence="8">
    <location>
        <begin position="465"/>
        <end position="486"/>
    </location>
</feature>
<feature type="transmembrane region" description="Helical" evidence="8">
    <location>
        <begin position="195"/>
        <end position="217"/>
    </location>
</feature>
<dbReference type="PRINTS" id="PR01806">
    <property type="entry name" value="VIRFACTRMVIN"/>
</dbReference>
<dbReference type="PANTHER" id="PTHR47019:SF1">
    <property type="entry name" value="LIPID II FLIPPASE MURJ"/>
    <property type="match status" value="1"/>
</dbReference>
<feature type="transmembrane region" description="Helical" evidence="8">
    <location>
        <begin position="238"/>
        <end position="259"/>
    </location>
</feature>
<feature type="transmembrane region" description="Helical" evidence="8">
    <location>
        <begin position="44"/>
        <end position="62"/>
    </location>
</feature>
<comment type="subcellular location">
    <subcellularLocation>
        <location evidence="1">Cell membrane</location>
        <topology evidence="1">Multi-pass membrane protein</topology>
    </subcellularLocation>
</comment>
<keyword evidence="10" id="KW-1185">Reference proteome</keyword>
<evidence type="ECO:0000313" key="9">
    <source>
        <dbReference type="EMBL" id="AIF39746.1"/>
    </source>
</evidence>
<name>A0A075JBV1_9MICO</name>
<feature type="transmembrane region" description="Helical" evidence="8">
    <location>
        <begin position="321"/>
        <end position="344"/>
    </location>
</feature>
<proteinExistence type="predicted"/>
<feature type="transmembrane region" description="Helical" evidence="8">
    <location>
        <begin position="498"/>
        <end position="515"/>
    </location>
</feature>
<dbReference type="Pfam" id="PF03023">
    <property type="entry name" value="MurJ"/>
    <property type="match status" value="1"/>
</dbReference>
<dbReference type="GO" id="GO:0009252">
    <property type="term" value="P:peptidoglycan biosynthetic process"/>
    <property type="evidence" value="ECO:0007669"/>
    <property type="project" value="UniProtKB-KW"/>
</dbReference>
<keyword evidence="3 8" id="KW-0812">Transmembrane</keyword>
<feature type="transmembrane region" description="Helical" evidence="8">
    <location>
        <begin position="154"/>
        <end position="175"/>
    </location>
</feature>
<keyword evidence="2" id="KW-1003">Cell membrane</keyword>
<evidence type="ECO:0000256" key="1">
    <source>
        <dbReference type="ARBA" id="ARBA00004651"/>
    </source>
</evidence>
<gene>
    <name evidence="9" type="ORF">HX89_00585</name>
</gene>
<dbReference type="CDD" id="cd13123">
    <property type="entry name" value="MATE_MurJ_like"/>
    <property type="match status" value="1"/>
</dbReference>
<keyword evidence="7 8" id="KW-0472">Membrane</keyword>
<evidence type="ECO:0000256" key="8">
    <source>
        <dbReference type="SAM" id="Phobius"/>
    </source>
</evidence>
<feature type="transmembrane region" description="Helical" evidence="8">
    <location>
        <begin position="423"/>
        <end position="449"/>
    </location>
</feature>
<feature type="transmembrane region" description="Helical" evidence="8">
    <location>
        <begin position="121"/>
        <end position="142"/>
    </location>
</feature>
<evidence type="ECO:0008006" key="11">
    <source>
        <dbReference type="Google" id="ProtNLM"/>
    </source>
</evidence>
<evidence type="ECO:0000256" key="4">
    <source>
        <dbReference type="ARBA" id="ARBA00022960"/>
    </source>
</evidence>
<feature type="transmembrane region" description="Helical" evidence="8">
    <location>
        <begin position="279"/>
        <end position="300"/>
    </location>
</feature>
<evidence type="ECO:0000256" key="5">
    <source>
        <dbReference type="ARBA" id="ARBA00022984"/>
    </source>
</evidence>
<organism evidence="9 10">
    <name type="scientific">Dermacoccus nishinomiyaensis</name>
    <dbReference type="NCBI Taxonomy" id="1274"/>
    <lineage>
        <taxon>Bacteria</taxon>
        <taxon>Bacillati</taxon>
        <taxon>Actinomycetota</taxon>
        <taxon>Actinomycetes</taxon>
        <taxon>Micrococcales</taxon>
        <taxon>Dermacoccaceae</taxon>
        <taxon>Dermacoccus</taxon>
    </lineage>
</organism>
<evidence type="ECO:0000256" key="3">
    <source>
        <dbReference type="ARBA" id="ARBA00022692"/>
    </source>
</evidence>
<reference evidence="9 10" key="1">
    <citation type="submission" date="2014-07" db="EMBL/GenBank/DDBJ databases">
        <title>Genome Sequencing of Dermacoccus nishinomiyaensis.</title>
        <authorList>
            <person name="Hong K.W."/>
            <person name="Chan K.G."/>
        </authorList>
    </citation>
    <scope>NUCLEOTIDE SEQUENCE [LARGE SCALE GENOMIC DNA]</scope>
    <source>
        <strain evidence="9 10">M25</strain>
    </source>
</reference>
<sequence length="538" mass="57944">MRNSAIMAAGTLVSRMLGLLRSVLTVWALGSTTGIANTWATANSLPNIIYLLLAGGVINAVLVPQITRALEHSDGGKAYTDRIVTLTLTILLGVTVIGMALAPWVYQIYDHKNVTGDKLHVATAFTLICLPQIFFYGVYTILGQVLNARGRFGAFMWSPALANVVIILGLVWFIAAYPHGQNGVPPYSGWTTEMILVLALPATLAIVAQALVLVPVLKRAGYSFTPNFKFRGVGLRSASTMAGWAFAAVIVQQLGLIVTSRLLNSQPDGEPGKGAQDQAFLLFTLPHSLITVSLVTALFTRMSIAAGRNETDKVKDDMTTGIRLSGLASVMLTFGCFALVFPLVSAMFGADPDTRWAIGSMAIAMLVGLVPYSLCLVIQRVFYAYNDAKTPFWMQIICTGIAVGLTVPWFFLQDTTILGHPGAHWVGVGVGLAQTISNVVQAAVGFVLLRRRFGAVDLSETVRTYVRLAIAAIIATGVTLLVSFLIHQVAPVTRVESLVELLIIGPLFLAVYFLVASRLRVQEINSLLGPITRRLRRG</sequence>
<protein>
    <recommendedName>
        <fullName evidence="11">Murein biosynthesis integral membrane protein MurJ</fullName>
    </recommendedName>
</protein>
<dbReference type="GO" id="GO:0008360">
    <property type="term" value="P:regulation of cell shape"/>
    <property type="evidence" value="ECO:0007669"/>
    <property type="project" value="UniProtKB-KW"/>
</dbReference>
<dbReference type="InterPro" id="IPR004268">
    <property type="entry name" value="MurJ"/>
</dbReference>
<feature type="transmembrane region" description="Helical" evidence="8">
    <location>
        <begin position="356"/>
        <end position="378"/>
    </location>
</feature>
<dbReference type="EMBL" id="CP008889">
    <property type="protein sequence ID" value="AIF39746.1"/>
    <property type="molecule type" value="Genomic_DNA"/>
</dbReference>
<evidence type="ECO:0000256" key="2">
    <source>
        <dbReference type="ARBA" id="ARBA00022475"/>
    </source>
</evidence>
<feature type="transmembrane region" description="Helical" evidence="8">
    <location>
        <begin position="390"/>
        <end position="411"/>
    </location>
</feature>
<dbReference type="KEGG" id="dni:HX89_00585"/>
<dbReference type="GO" id="GO:0005886">
    <property type="term" value="C:plasma membrane"/>
    <property type="evidence" value="ECO:0007669"/>
    <property type="project" value="UniProtKB-SubCell"/>
</dbReference>
<accession>A0A075JBV1</accession>
<dbReference type="GO" id="GO:0034204">
    <property type="term" value="P:lipid translocation"/>
    <property type="evidence" value="ECO:0007669"/>
    <property type="project" value="TreeGrafter"/>
</dbReference>
<keyword evidence="4" id="KW-0133">Cell shape</keyword>
<evidence type="ECO:0000256" key="7">
    <source>
        <dbReference type="ARBA" id="ARBA00023136"/>
    </source>
</evidence>
<feature type="transmembrane region" description="Helical" evidence="8">
    <location>
        <begin position="83"/>
        <end position="109"/>
    </location>
</feature>
<keyword evidence="5" id="KW-0573">Peptidoglycan synthesis</keyword>
<evidence type="ECO:0000313" key="10">
    <source>
        <dbReference type="Proteomes" id="UP000027986"/>
    </source>
</evidence>
<dbReference type="InterPro" id="IPR051050">
    <property type="entry name" value="Lipid_II_flippase_MurJ/MviN"/>
</dbReference>
<dbReference type="eggNOG" id="COG0728">
    <property type="taxonomic scope" value="Bacteria"/>
</dbReference>
<evidence type="ECO:0000256" key="6">
    <source>
        <dbReference type="ARBA" id="ARBA00022989"/>
    </source>
</evidence>
<dbReference type="NCBIfam" id="TIGR01695">
    <property type="entry name" value="murJ_mviN"/>
    <property type="match status" value="1"/>
</dbReference>
<dbReference type="Proteomes" id="UP000027986">
    <property type="component" value="Chromosome"/>
</dbReference>